<dbReference type="OrthoDB" id="3239511at2759"/>
<dbReference type="EMBL" id="JADNYJ010000090">
    <property type="protein sequence ID" value="KAF8887442.1"/>
    <property type="molecule type" value="Genomic_DNA"/>
</dbReference>
<reference evidence="2" key="1">
    <citation type="submission" date="2020-11" db="EMBL/GenBank/DDBJ databases">
        <authorList>
            <consortium name="DOE Joint Genome Institute"/>
            <person name="Ahrendt S."/>
            <person name="Riley R."/>
            <person name="Andreopoulos W."/>
            <person name="LaButti K."/>
            <person name="Pangilinan J."/>
            <person name="Ruiz-duenas F.J."/>
            <person name="Barrasa J.M."/>
            <person name="Sanchez-Garcia M."/>
            <person name="Camarero S."/>
            <person name="Miyauchi S."/>
            <person name="Serrano A."/>
            <person name="Linde D."/>
            <person name="Babiker R."/>
            <person name="Drula E."/>
            <person name="Ayuso-Fernandez I."/>
            <person name="Pacheco R."/>
            <person name="Padilla G."/>
            <person name="Ferreira P."/>
            <person name="Barriuso J."/>
            <person name="Kellner H."/>
            <person name="Castanera R."/>
            <person name="Alfaro M."/>
            <person name="Ramirez L."/>
            <person name="Pisabarro A.G."/>
            <person name="Kuo A."/>
            <person name="Tritt A."/>
            <person name="Lipzen A."/>
            <person name="He G."/>
            <person name="Yan M."/>
            <person name="Ng V."/>
            <person name="Cullen D."/>
            <person name="Martin F."/>
            <person name="Rosso M.-N."/>
            <person name="Henrissat B."/>
            <person name="Hibbett D."/>
            <person name="Martinez A.T."/>
            <person name="Grigoriev I.V."/>
        </authorList>
    </citation>
    <scope>NUCLEOTIDE SEQUENCE</scope>
    <source>
        <strain evidence="2">AH 44721</strain>
    </source>
</reference>
<evidence type="ECO:0000313" key="3">
    <source>
        <dbReference type="Proteomes" id="UP000724874"/>
    </source>
</evidence>
<gene>
    <name evidence="2" type="ORF">CPB84DRAFT_1816617</name>
</gene>
<feature type="region of interest" description="Disordered" evidence="1">
    <location>
        <begin position="1"/>
        <end position="22"/>
    </location>
</feature>
<protein>
    <submittedName>
        <fullName evidence="2">Uncharacterized protein</fullName>
    </submittedName>
</protein>
<proteinExistence type="predicted"/>
<name>A0A9P5TJ80_GYMJU</name>
<organism evidence="2 3">
    <name type="scientific">Gymnopilus junonius</name>
    <name type="common">Spectacular rustgill mushroom</name>
    <name type="synonym">Gymnopilus spectabilis subsp. junonius</name>
    <dbReference type="NCBI Taxonomy" id="109634"/>
    <lineage>
        <taxon>Eukaryota</taxon>
        <taxon>Fungi</taxon>
        <taxon>Dikarya</taxon>
        <taxon>Basidiomycota</taxon>
        <taxon>Agaricomycotina</taxon>
        <taxon>Agaricomycetes</taxon>
        <taxon>Agaricomycetidae</taxon>
        <taxon>Agaricales</taxon>
        <taxon>Agaricineae</taxon>
        <taxon>Hymenogastraceae</taxon>
        <taxon>Gymnopilus</taxon>
    </lineage>
</organism>
<accession>A0A9P5TJ80</accession>
<dbReference type="Pfam" id="PF18759">
    <property type="entry name" value="Plavaka"/>
    <property type="match status" value="2"/>
</dbReference>
<dbReference type="Proteomes" id="UP000724874">
    <property type="component" value="Unassembled WGS sequence"/>
</dbReference>
<dbReference type="AlphaFoldDB" id="A0A9P5TJ80"/>
<dbReference type="InterPro" id="IPR041078">
    <property type="entry name" value="Plavaka"/>
</dbReference>
<evidence type="ECO:0000313" key="2">
    <source>
        <dbReference type="EMBL" id="KAF8887442.1"/>
    </source>
</evidence>
<keyword evidence="3" id="KW-1185">Reference proteome</keyword>
<sequence>MPTGTSAGPFTEGNLHDGGPYQVDDIKVEFHPRSGRPTQIFSFDEFQWKRPKARPVPVQPEPWKPFRTCLDFELAELMLDSNMNSQQSGTLLSLIRRVIEQPGNFTLLNMDDLEKVWNHARKTQATGFEHRTFKAEYKGEDLEFNVSTRPIFSWIEELADDANIIPTFEWDAMHCYKYDGLRWVRFVDEPWTGDDWWDIQSQLPEGASPVFLILYADKSKLSSFGTAKGHPNGDGVAGGRLIGWLPVIPEDAGETGKKGYINFKRIVCHKSLYEILESIRLHGKVGYMKECGDNILRQLWPIILILSADYEEQCVMTLIRGLRSYASCPVCLVPGDKLADLSETFELWTKEKMMEVYNKAQKLNAEGKEELLKKYGLRDVKNVFWDMAHCDPYKATSWDGLHAHDSGLFGDHIWAEVKQILTALGKKESKQLDNQIDKVPWWRGLTHFKEIMKVDFTDGGKYADIAKLLMFSAYNILTEAESPDGFILLKLLQCYLELHMYTSLSVHTSSTLADGEESLIEFEAMVKEYKAVAEGKDWNFPKAHTHKHVFQDILHKGVMRVFSMKPNEKAHSPLKSFYQCMTNFKDFGQQVLKLNEKAVVSILIHEQIDVQDHLEMEQREEVDENGRRFRQVVGTEHISLGSVLKSCMIEYLEGQHKKDTAFKDFQKQLSKSLTAIFNARIQLDATDEVIPYQTMNVSYESSVSWDKMTDKVRANPEFHSCPCYDYVLVDVGHGKHFFAQLLHIFGIYVNSAFIHVESIVRGAVLIPAHDSMYSDEFLVFDQLDEDIWMRMKSLKLAMSINL</sequence>
<comment type="caution">
    <text evidence="2">The sequence shown here is derived from an EMBL/GenBank/DDBJ whole genome shotgun (WGS) entry which is preliminary data.</text>
</comment>
<evidence type="ECO:0000256" key="1">
    <source>
        <dbReference type="SAM" id="MobiDB-lite"/>
    </source>
</evidence>